<keyword evidence="3" id="KW-1185">Reference proteome</keyword>
<evidence type="ECO:0000256" key="1">
    <source>
        <dbReference type="SAM" id="Coils"/>
    </source>
</evidence>
<keyword evidence="1" id="KW-0175">Coiled coil</keyword>
<proteinExistence type="predicted"/>
<name>A0ABX2M6W3_9BURK</name>
<evidence type="ECO:0000313" key="2">
    <source>
        <dbReference type="EMBL" id="NUU03991.1"/>
    </source>
</evidence>
<accession>A0ABX2M6W3</accession>
<dbReference type="Proteomes" id="UP000536746">
    <property type="component" value="Unassembled WGS sequence"/>
</dbReference>
<evidence type="ECO:0000313" key="3">
    <source>
        <dbReference type="Proteomes" id="UP000536746"/>
    </source>
</evidence>
<protein>
    <recommendedName>
        <fullName evidence="4">Sigma-70 family RNA polymerase sigma factor</fullName>
    </recommendedName>
</protein>
<feature type="coiled-coil region" evidence="1">
    <location>
        <begin position="119"/>
        <end position="146"/>
    </location>
</feature>
<dbReference type="EMBL" id="JABFMT010000031">
    <property type="protein sequence ID" value="NUU03991.1"/>
    <property type="molecule type" value="Genomic_DNA"/>
</dbReference>
<sequence length="211" mass="24341">MDTPPPPGIRIFATNEDVRMAIEMLSDIDKVRLMKAATIFLPGSEYACAMDLLNEVVLRTMNGEDGNGRRWPTDVPFMAYMIETMRSLVSDSRRSFDARKKLSYEFLATETMTPDEVLFQDYDIYAESAENQLEEVQDRQALEERQNADLTAIDEAFKDDSQIQWILMGYKDGYSATEIRELSEMSKTEYATAQRRLRRKIEKLFGNRSAL</sequence>
<evidence type="ECO:0008006" key="4">
    <source>
        <dbReference type="Google" id="ProtNLM"/>
    </source>
</evidence>
<comment type="caution">
    <text evidence="2">The sequence shown here is derived from an EMBL/GenBank/DDBJ whole genome shotgun (WGS) entry which is preliminary data.</text>
</comment>
<dbReference type="RefSeq" id="WP_175354847.1">
    <property type="nucleotide sequence ID" value="NZ_JABFMT010000031.1"/>
</dbReference>
<reference evidence="2 3" key="1">
    <citation type="journal article" date="2020" name="Front. Plant Sci.">
        <title>Isolation of Rhizosphere Bacteria That Improve Quality and Water Stress Tolerance in Greenhouse Ornamentals.</title>
        <authorList>
            <person name="Nordstedt N.P."/>
            <person name="Jones M.L."/>
        </authorList>
    </citation>
    <scope>NUCLEOTIDE SEQUENCE [LARGE SCALE GENOMIC DNA]</scope>
    <source>
        <strain evidence="2 3">C6C2</strain>
    </source>
</reference>
<gene>
    <name evidence="2" type="ORF">HNO84_20470</name>
</gene>
<organism evidence="2 3">
    <name type="scientific">Herbaspirillum robiniae</name>
    <dbReference type="NCBI Taxonomy" id="2014887"/>
    <lineage>
        <taxon>Bacteria</taxon>
        <taxon>Pseudomonadati</taxon>
        <taxon>Pseudomonadota</taxon>
        <taxon>Betaproteobacteria</taxon>
        <taxon>Burkholderiales</taxon>
        <taxon>Oxalobacteraceae</taxon>
        <taxon>Herbaspirillum</taxon>
    </lineage>
</organism>